<dbReference type="SUPFAM" id="SSF53649">
    <property type="entry name" value="Alkaline phosphatase-like"/>
    <property type="match status" value="1"/>
</dbReference>
<accession>A0ABT7PLC2</accession>
<dbReference type="PROSITE" id="PS51318">
    <property type="entry name" value="TAT"/>
    <property type="match status" value="1"/>
</dbReference>
<reference evidence="1 2" key="1">
    <citation type="submission" date="2023-06" db="EMBL/GenBank/DDBJ databases">
        <title>Roseiconus lacunae JC819 isolated from Gulf of Mannar region, Tamil Nadu.</title>
        <authorList>
            <person name="Pk S."/>
            <person name="Ch S."/>
            <person name="Ch V.R."/>
        </authorList>
    </citation>
    <scope>NUCLEOTIDE SEQUENCE [LARGE SCALE GENOMIC DNA]</scope>
    <source>
        <strain evidence="1 2">JC819</strain>
    </source>
</reference>
<name>A0ABT7PLC2_9BACT</name>
<proteinExistence type="predicted"/>
<comment type="caution">
    <text evidence="1">The sequence shown here is derived from an EMBL/GenBank/DDBJ whole genome shotgun (WGS) entry which is preliminary data.</text>
</comment>
<dbReference type="InterPro" id="IPR010869">
    <property type="entry name" value="DUF1501"/>
</dbReference>
<keyword evidence="2" id="KW-1185">Reference proteome</keyword>
<dbReference type="RefSeq" id="WP_289164731.1">
    <property type="nucleotide sequence ID" value="NZ_JASZZN010000013.1"/>
</dbReference>
<dbReference type="EMBL" id="JASZZN010000013">
    <property type="protein sequence ID" value="MDM4017285.1"/>
    <property type="molecule type" value="Genomic_DNA"/>
</dbReference>
<dbReference type="PANTHER" id="PTHR43737:SF1">
    <property type="entry name" value="DUF1501 DOMAIN-CONTAINING PROTEIN"/>
    <property type="match status" value="1"/>
</dbReference>
<dbReference type="Pfam" id="PF07394">
    <property type="entry name" value="DUF1501"/>
    <property type="match status" value="1"/>
</dbReference>
<sequence>MNHWNRRTFLSGSGLSLGSAALFGLLGRSGHTAPLPAGLTKAMANGLPPGIQGLPNIPPRVKRVIFLCMAGGPSHLETFDEKPELARLDGQPMPTSYTEGQPIAQLAGKELKVQGPLTQFKRCGESGQVISDFLPYHQRMADDICVLKSMVTEQINHDPAHTFMNCGTALAGRPSMGSWVTYGLGSECDDLPGFVVLTSVGGRNPQPIASRQWGSGFLPSRFQGVEFNAAGPPVHYVDPPAGVGHDGQRRVVDAIAKLNQHRFQSVPDPEIQTRLSAYEIAFRMQTSVPELVDFSDEPQDVLDMYGAKGSDGSYASNCLLARRLAERGVRFIQLYHRGWDHHGGLERYMKICCGLTDRPTWALIQDLKRRGMLDDTLVIWGGEFGRTPMFQGKGGAGRDHHIKGFSMWMAGGGVKGGTSYGATDPLGYNAVENVTHVRDLHATMLHMLGIDHKRFSYPYQGLDTRLTGVEEAHVIDDVLS</sequence>
<dbReference type="Proteomes" id="UP001239462">
    <property type="component" value="Unassembled WGS sequence"/>
</dbReference>
<dbReference type="PANTHER" id="PTHR43737">
    <property type="entry name" value="BLL7424 PROTEIN"/>
    <property type="match status" value="1"/>
</dbReference>
<organism evidence="1 2">
    <name type="scientific">Roseiconus lacunae</name>
    <dbReference type="NCBI Taxonomy" id="2605694"/>
    <lineage>
        <taxon>Bacteria</taxon>
        <taxon>Pseudomonadati</taxon>
        <taxon>Planctomycetota</taxon>
        <taxon>Planctomycetia</taxon>
        <taxon>Pirellulales</taxon>
        <taxon>Pirellulaceae</taxon>
        <taxon>Roseiconus</taxon>
    </lineage>
</organism>
<gene>
    <name evidence="1" type="ORF">QTN89_17695</name>
</gene>
<evidence type="ECO:0000313" key="2">
    <source>
        <dbReference type="Proteomes" id="UP001239462"/>
    </source>
</evidence>
<protein>
    <submittedName>
        <fullName evidence="1">DUF1501 domain-containing protein</fullName>
    </submittedName>
</protein>
<dbReference type="InterPro" id="IPR017850">
    <property type="entry name" value="Alkaline_phosphatase_core_sf"/>
</dbReference>
<evidence type="ECO:0000313" key="1">
    <source>
        <dbReference type="EMBL" id="MDM4017285.1"/>
    </source>
</evidence>
<dbReference type="InterPro" id="IPR006311">
    <property type="entry name" value="TAT_signal"/>
</dbReference>